<reference evidence="1 2" key="1">
    <citation type="journal article" date="2015" name="Genome Biol. Evol.">
        <title>Comparative Genomics of a Bacterivorous Green Alga Reveals Evolutionary Causalities and Consequences of Phago-Mixotrophic Mode of Nutrition.</title>
        <authorList>
            <person name="Burns J.A."/>
            <person name="Paasch A."/>
            <person name="Narechania A."/>
            <person name="Kim E."/>
        </authorList>
    </citation>
    <scope>NUCLEOTIDE SEQUENCE [LARGE SCALE GENOMIC DNA]</scope>
    <source>
        <strain evidence="1 2">PLY_AMNH</strain>
    </source>
</reference>
<protein>
    <submittedName>
        <fullName evidence="1">Uncharacterized protein</fullName>
    </submittedName>
</protein>
<gene>
    <name evidence="1" type="ORF">CYMTET_52337</name>
</gene>
<sequence>MGCAHPASPQRQWLCSSDVSTMGAAEAGDAGEALAARSAAVQETSVQIWTLPEVMEVIATLAGPTAASAAMATVKRAEKSGLEVEVGTQEGWAESVGLQWGVAEELAREEPEVMARVKADMGRTGAMAAFAAAVETWWQRQEEARDLLGMGTRREDEEGKEL</sequence>
<dbReference type="Proteomes" id="UP001190700">
    <property type="component" value="Unassembled WGS sequence"/>
</dbReference>
<keyword evidence="2" id="KW-1185">Reference proteome</keyword>
<proteinExistence type="predicted"/>
<evidence type="ECO:0000313" key="1">
    <source>
        <dbReference type="EMBL" id="KAK3237606.1"/>
    </source>
</evidence>
<accession>A0AAE0ER72</accession>
<evidence type="ECO:0000313" key="2">
    <source>
        <dbReference type="Proteomes" id="UP001190700"/>
    </source>
</evidence>
<name>A0AAE0ER72_9CHLO</name>
<organism evidence="1 2">
    <name type="scientific">Cymbomonas tetramitiformis</name>
    <dbReference type="NCBI Taxonomy" id="36881"/>
    <lineage>
        <taxon>Eukaryota</taxon>
        <taxon>Viridiplantae</taxon>
        <taxon>Chlorophyta</taxon>
        <taxon>Pyramimonadophyceae</taxon>
        <taxon>Pyramimonadales</taxon>
        <taxon>Pyramimonadaceae</taxon>
        <taxon>Cymbomonas</taxon>
    </lineage>
</organism>
<dbReference type="EMBL" id="LGRX02034515">
    <property type="protein sequence ID" value="KAK3237606.1"/>
    <property type="molecule type" value="Genomic_DNA"/>
</dbReference>
<comment type="caution">
    <text evidence="1">The sequence shown here is derived from an EMBL/GenBank/DDBJ whole genome shotgun (WGS) entry which is preliminary data.</text>
</comment>
<dbReference type="AlphaFoldDB" id="A0AAE0ER72"/>